<protein>
    <recommendedName>
        <fullName evidence="2">Transposase (putative) gypsy type domain-containing protein</fullName>
    </recommendedName>
</protein>
<organism evidence="3 4">
    <name type="scientific">Escallonia rubra</name>
    <dbReference type="NCBI Taxonomy" id="112253"/>
    <lineage>
        <taxon>Eukaryota</taxon>
        <taxon>Viridiplantae</taxon>
        <taxon>Streptophyta</taxon>
        <taxon>Embryophyta</taxon>
        <taxon>Tracheophyta</taxon>
        <taxon>Spermatophyta</taxon>
        <taxon>Magnoliopsida</taxon>
        <taxon>eudicotyledons</taxon>
        <taxon>Gunneridae</taxon>
        <taxon>Pentapetalae</taxon>
        <taxon>asterids</taxon>
        <taxon>campanulids</taxon>
        <taxon>Escalloniales</taxon>
        <taxon>Escalloniaceae</taxon>
        <taxon>Escallonia</taxon>
    </lineage>
</organism>
<dbReference type="Proteomes" id="UP001187471">
    <property type="component" value="Unassembled WGS sequence"/>
</dbReference>
<keyword evidence="4" id="KW-1185">Reference proteome</keyword>
<dbReference type="Pfam" id="PF04195">
    <property type="entry name" value="Transposase_28"/>
    <property type="match status" value="1"/>
</dbReference>
<evidence type="ECO:0000256" key="1">
    <source>
        <dbReference type="SAM" id="MobiDB-lite"/>
    </source>
</evidence>
<dbReference type="InterPro" id="IPR007321">
    <property type="entry name" value="Transposase_28"/>
</dbReference>
<dbReference type="AlphaFoldDB" id="A0AA88R4H6"/>
<gene>
    <name evidence="3" type="ORF">RJ640_028731</name>
</gene>
<sequence length="145" mass="15891">MTKEELMALIHEYPLPGGWYARISGLQKPANYETKLEMGIYEEQVKSGYRFPLHPFAVKFFKHYCMAPGQLVPNGWRNLVGLIYLVETSEMTSGSEKSPQGGFLGVLQKAKVESPSGEIAMPSEADDTTASHPPEEGCSGAAPEP</sequence>
<name>A0AA88R4H6_9ASTE</name>
<dbReference type="EMBL" id="JAVXUO010001414">
    <property type="protein sequence ID" value="KAK2982564.1"/>
    <property type="molecule type" value="Genomic_DNA"/>
</dbReference>
<evidence type="ECO:0000313" key="4">
    <source>
        <dbReference type="Proteomes" id="UP001187471"/>
    </source>
</evidence>
<accession>A0AA88R4H6</accession>
<comment type="caution">
    <text evidence="3">The sequence shown here is derived from an EMBL/GenBank/DDBJ whole genome shotgun (WGS) entry which is preliminary data.</text>
</comment>
<feature type="domain" description="Transposase (putative) gypsy type" evidence="2">
    <location>
        <begin position="42"/>
        <end position="88"/>
    </location>
</feature>
<feature type="region of interest" description="Disordered" evidence="1">
    <location>
        <begin position="114"/>
        <end position="145"/>
    </location>
</feature>
<reference evidence="3" key="1">
    <citation type="submission" date="2022-12" db="EMBL/GenBank/DDBJ databases">
        <title>Draft genome assemblies for two species of Escallonia (Escalloniales).</title>
        <authorList>
            <person name="Chanderbali A."/>
            <person name="Dervinis C."/>
            <person name="Anghel I."/>
            <person name="Soltis D."/>
            <person name="Soltis P."/>
            <person name="Zapata F."/>
        </authorList>
    </citation>
    <scope>NUCLEOTIDE SEQUENCE</scope>
    <source>
        <strain evidence="3">UCBG92.1500</strain>
        <tissue evidence="3">Leaf</tissue>
    </source>
</reference>
<proteinExistence type="predicted"/>
<evidence type="ECO:0000313" key="3">
    <source>
        <dbReference type="EMBL" id="KAK2982564.1"/>
    </source>
</evidence>
<evidence type="ECO:0000259" key="2">
    <source>
        <dbReference type="Pfam" id="PF04195"/>
    </source>
</evidence>